<protein>
    <recommendedName>
        <fullName evidence="4">Photosynthesis system II assembly factor Ycf48/Hcf136-like domain-containing protein</fullName>
    </recommendedName>
</protein>
<dbReference type="EMBL" id="WPAF01000013">
    <property type="protein sequence ID" value="KAF0134066.1"/>
    <property type="molecule type" value="Genomic_DNA"/>
</dbReference>
<evidence type="ECO:0000313" key="5">
    <source>
        <dbReference type="EMBL" id="KAF0134066.1"/>
    </source>
</evidence>
<evidence type="ECO:0000259" key="4">
    <source>
        <dbReference type="Pfam" id="PF14870"/>
    </source>
</evidence>
<dbReference type="GO" id="GO:0015979">
    <property type="term" value="P:photosynthesis"/>
    <property type="evidence" value="ECO:0007669"/>
    <property type="project" value="UniProtKB-KW"/>
</dbReference>
<evidence type="ECO:0000256" key="3">
    <source>
        <dbReference type="SAM" id="SignalP"/>
    </source>
</evidence>
<dbReference type="PANTHER" id="PTHR47199">
    <property type="entry name" value="PHOTOSYSTEM II STABILITY/ASSEMBLY FACTOR HCF136, CHLOROPLASTIC"/>
    <property type="match status" value="1"/>
</dbReference>
<feature type="signal peptide" evidence="3">
    <location>
        <begin position="1"/>
        <end position="23"/>
    </location>
</feature>
<reference evidence="5 6" key="1">
    <citation type="submission" date="2019-12" db="EMBL/GenBank/DDBJ databases">
        <authorList>
            <person name="Wolfe R."/>
            <person name="Danczak R."/>
            <person name="Wilkins M."/>
        </authorList>
    </citation>
    <scope>NUCLEOTIDE SEQUENCE [LARGE SCALE GENOMIC DNA]</scope>
    <source>
        <strain evidence="5">X2_MaxBin.013</strain>
    </source>
</reference>
<name>A0A833NZV3_UNCSA</name>
<keyword evidence="1" id="KW-0602">Photosynthesis</keyword>
<dbReference type="PANTHER" id="PTHR47199:SF2">
    <property type="entry name" value="PHOTOSYSTEM II STABILITY_ASSEMBLY FACTOR HCF136, CHLOROPLASTIC"/>
    <property type="match status" value="1"/>
</dbReference>
<sequence>MRHIRIISALIAVVSIFSSLSMAASRWSEQTNYSATSSANFYHNQFLDSSTGFICGSKGMFYKTTNAGVTWSKKTVDAAPDDKVIRALHFPTSQVGYLVGYDGGAAGVIYKTSDAGETWSGLDLPVGAAPYTIYDTHFVSATEGWICGNNSDIRVHKTTTGLGGENWTGCTVVANPETISFYGIYFLDMTTGWVVGDGGNVYKTTNGGSTLWTKQANGITAEDLNDIFFIDSSTGWIVGNGGRILKTTNGGTDWTPVSGISSTYALGKVHFLDSNTGWVVGAELIGVTLTPIILKTTNGGTSWSSETYSTTSWPTSVYAQDSNNAWIVGGFISPITPTSFIYKYVVDPTITTASPSTRYQGWSGNVTLTGTNLQSGVTLEVTKTGGSGITYTYTRNSATEIVVAFTVSSTATTGDWTIKTINLDGGSVETTFSVSTQPVAATVTRYHPTLGAVSWDSQGALCRQITVEGANFQSGATITMTGGVSVSATSFVSSAKLNANIWVSASETVGNKNLTVTNPDAGTSTYTNAFEIRTAAGGPTVTTYEVTNSEDVGASKKLKDFPAIKATITDATGLDPNTVRFAAYIPFASSATNAPEYYQMFVPATFTTLESAGGVATKAQVTLYLTGIKRFLTPTASETALNNLLITGNSKPIYLYVEDKESNPTITLYNSNVYCDFSATPLAAVPQALPSQVVTPANTIVDFQFESDKDRDNHGMQVFIAGVTGLISNHMVIARKVTGNLAKSLAAATGRQYYKVTLTMEDFNGHAPAVGIYRVVVKDRVDGDIATTGKIVFAPSKSN</sequence>
<feature type="domain" description="Photosynthesis system II assembly factor Ycf48/Hcf136-like" evidence="4">
    <location>
        <begin position="37"/>
        <end position="124"/>
    </location>
</feature>
<dbReference type="GO" id="GO:0009523">
    <property type="term" value="C:photosystem II"/>
    <property type="evidence" value="ECO:0007669"/>
    <property type="project" value="UniProtKB-KW"/>
</dbReference>
<evidence type="ECO:0000256" key="2">
    <source>
        <dbReference type="ARBA" id="ARBA00023276"/>
    </source>
</evidence>
<feature type="chain" id="PRO_5032690791" description="Photosynthesis system II assembly factor Ycf48/Hcf136-like domain-containing protein" evidence="3">
    <location>
        <begin position="24"/>
        <end position="799"/>
    </location>
</feature>
<dbReference type="AlphaFoldDB" id="A0A833NZV3"/>
<dbReference type="Gene3D" id="2.130.10.10">
    <property type="entry name" value="YVTN repeat-like/Quinoprotein amine dehydrogenase"/>
    <property type="match status" value="2"/>
</dbReference>
<dbReference type="SUPFAM" id="SSF110296">
    <property type="entry name" value="Oligoxyloglucan reducing end-specific cellobiohydrolase"/>
    <property type="match status" value="1"/>
</dbReference>
<dbReference type="InterPro" id="IPR028203">
    <property type="entry name" value="PSII_CF48-like_dom"/>
</dbReference>
<accession>A0A833NZV3</accession>
<keyword evidence="3" id="KW-0732">Signal</keyword>
<dbReference type="InterPro" id="IPR015943">
    <property type="entry name" value="WD40/YVTN_repeat-like_dom_sf"/>
</dbReference>
<keyword evidence="2" id="KW-0604">Photosystem II</keyword>
<feature type="domain" description="Photosynthesis system II assembly factor Ycf48/Hcf136-like" evidence="4">
    <location>
        <begin position="220"/>
        <end position="324"/>
    </location>
</feature>
<organism evidence="5 6">
    <name type="scientific">Candidatus Saganbacteria bacterium</name>
    <dbReference type="NCBI Taxonomy" id="2575572"/>
    <lineage>
        <taxon>Bacteria</taxon>
        <taxon>Bacillati</taxon>
        <taxon>Saganbacteria</taxon>
    </lineage>
</organism>
<evidence type="ECO:0000256" key="1">
    <source>
        <dbReference type="ARBA" id="ARBA00022531"/>
    </source>
</evidence>
<dbReference type="InterPro" id="IPR013783">
    <property type="entry name" value="Ig-like_fold"/>
</dbReference>
<evidence type="ECO:0000313" key="6">
    <source>
        <dbReference type="Proteomes" id="UP000488506"/>
    </source>
</evidence>
<dbReference type="Proteomes" id="UP000488506">
    <property type="component" value="Unassembled WGS sequence"/>
</dbReference>
<comment type="caution">
    <text evidence="5">The sequence shown here is derived from an EMBL/GenBank/DDBJ whole genome shotgun (WGS) entry which is preliminary data.</text>
</comment>
<dbReference type="Gene3D" id="2.60.40.10">
    <property type="entry name" value="Immunoglobulins"/>
    <property type="match status" value="2"/>
</dbReference>
<gene>
    <name evidence="5" type="ORF">FD145_920</name>
</gene>
<proteinExistence type="predicted"/>
<dbReference type="Pfam" id="PF14870">
    <property type="entry name" value="PSII_BNR"/>
    <property type="match status" value="2"/>
</dbReference>